<reference evidence="4 5" key="1">
    <citation type="journal article" date="2014" name="Genome Biol. Evol.">
        <title>The secreted proteins of Achlya hypogyna and Thraustotheca clavata identify the ancestral oomycete secretome and reveal gene acquisitions by horizontal gene transfer.</title>
        <authorList>
            <person name="Misner I."/>
            <person name="Blouin N."/>
            <person name="Leonard G."/>
            <person name="Richards T.A."/>
            <person name="Lane C.E."/>
        </authorList>
    </citation>
    <scope>NUCLEOTIDE SEQUENCE [LARGE SCALE GENOMIC DNA]</scope>
    <source>
        <strain evidence="4 5">ATCC 48635</strain>
    </source>
</reference>
<evidence type="ECO:0000259" key="2">
    <source>
        <dbReference type="PROSITE" id="PS50011"/>
    </source>
</evidence>
<dbReference type="InterPro" id="IPR002048">
    <property type="entry name" value="EF_hand_dom"/>
</dbReference>
<protein>
    <recommendedName>
        <fullName evidence="6">Calmodulin</fullName>
    </recommendedName>
</protein>
<dbReference type="GO" id="GO:0005634">
    <property type="term" value="C:nucleus"/>
    <property type="evidence" value="ECO:0007669"/>
    <property type="project" value="TreeGrafter"/>
</dbReference>
<organism evidence="4 5">
    <name type="scientific">Achlya hypogyna</name>
    <name type="common">Oomycete</name>
    <name type="synonym">Protoachlya hypogyna</name>
    <dbReference type="NCBI Taxonomy" id="1202772"/>
    <lineage>
        <taxon>Eukaryota</taxon>
        <taxon>Sar</taxon>
        <taxon>Stramenopiles</taxon>
        <taxon>Oomycota</taxon>
        <taxon>Saprolegniomycetes</taxon>
        <taxon>Saprolegniales</taxon>
        <taxon>Achlyaceae</taxon>
        <taxon>Achlya</taxon>
    </lineage>
</organism>
<dbReference type="InterPro" id="IPR011009">
    <property type="entry name" value="Kinase-like_dom_sf"/>
</dbReference>
<dbReference type="Gene3D" id="1.10.510.10">
    <property type="entry name" value="Transferase(Phosphotransferase) domain 1"/>
    <property type="match status" value="1"/>
</dbReference>
<evidence type="ECO:0000313" key="5">
    <source>
        <dbReference type="Proteomes" id="UP000243579"/>
    </source>
</evidence>
<dbReference type="Proteomes" id="UP000243579">
    <property type="component" value="Unassembled WGS sequence"/>
</dbReference>
<dbReference type="EMBL" id="JNBR01000563">
    <property type="protein sequence ID" value="OQR90981.1"/>
    <property type="molecule type" value="Genomic_DNA"/>
</dbReference>
<dbReference type="AlphaFoldDB" id="A0A1V9YZ43"/>
<accession>A0A1V9YZ43</accession>
<dbReference type="PROSITE" id="PS50011">
    <property type="entry name" value="PROTEIN_KINASE_DOM"/>
    <property type="match status" value="1"/>
</dbReference>
<feature type="domain" description="EF-hand" evidence="3">
    <location>
        <begin position="407"/>
        <end position="442"/>
    </location>
</feature>
<dbReference type="SMART" id="SM00220">
    <property type="entry name" value="S_TKc"/>
    <property type="match status" value="1"/>
</dbReference>
<dbReference type="PROSITE" id="PS50222">
    <property type="entry name" value="EF_HAND_2"/>
    <property type="match status" value="1"/>
</dbReference>
<dbReference type="OrthoDB" id="193242at2759"/>
<evidence type="ECO:0000259" key="3">
    <source>
        <dbReference type="PROSITE" id="PS50222"/>
    </source>
</evidence>
<dbReference type="PANTHER" id="PTHR24345">
    <property type="entry name" value="SERINE/THREONINE-PROTEIN KINASE PLK"/>
    <property type="match status" value="1"/>
</dbReference>
<evidence type="ECO:0000256" key="1">
    <source>
        <dbReference type="ARBA" id="ARBA00024334"/>
    </source>
</evidence>
<dbReference type="InterPro" id="IPR036770">
    <property type="entry name" value="Ankyrin_rpt-contain_sf"/>
</dbReference>
<keyword evidence="5" id="KW-1185">Reference proteome</keyword>
<dbReference type="GO" id="GO:0005524">
    <property type="term" value="F:ATP binding"/>
    <property type="evidence" value="ECO:0007669"/>
    <property type="project" value="InterPro"/>
</dbReference>
<evidence type="ECO:0000313" key="4">
    <source>
        <dbReference type="EMBL" id="OQR90981.1"/>
    </source>
</evidence>
<evidence type="ECO:0008006" key="6">
    <source>
        <dbReference type="Google" id="ProtNLM"/>
    </source>
</evidence>
<dbReference type="SUPFAM" id="SSF56112">
    <property type="entry name" value="Protein kinase-like (PK-like)"/>
    <property type="match status" value="1"/>
</dbReference>
<comment type="caution">
    <text evidence="4">The sequence shown here is derived from an EMBL/GenBank/DDBJ whole genome shotgun (WGS) entry which is preliminary data.</text>
</comment>
<gene>
    <name evidence="4" type="ORF">ACHHYP_05097</name>
</gene>
<dbReference type="InterPro" id="IPR018247">
    <property type="entry name" value="EF_Hand_1_Ca_BS"/>
</dbReference>
<sequence length="1056" mass="117572">MQDQFLYDSASLLMSADENQGYDETLFLALDKLVRSAKPVDWTVLCPQQHEKLMESRRYLTPPDWRLQWKEYLLSFAVKAGCLRTVQRLMELGADITFPVWNLNELMQDTYSAVSVAIAYDQGPTVKFLIEQLPSPIAPTLLASFLYQAIHHANIKKQTSKDNLSILRYLFERGADPHSVLPQTASKLRAYEYALQRKALDAAVICFEVKPPAELRFKKKHVLQYVAPGLTLAAAKNIVMADVPFTIKCTSMMSDAGFENVHVLEEAPHHEFTWTTLLDCSLQLPLSLRGAVVKAVLDETDFALVDRKERYSRFSLVKDAEGRQSLSITDKATRHAFYDELMLCGRYELDAGPPLHKSSSSVIILATDYQLYPQLFGMYATPQGLDVDGFTKANDHLCYLQPSDTASHATAMFELFQRWDKDHSGELCESEWLRYCSHTFGEKFKVALKLLKRPADYVREMAARRKELSVACVMPLLPTESVEETASALKAYGLVEYSRMLVMPHAARSLYDIFLKERPSHAEIRHAMEQIVSALQNLHSSGIVHGDVKMRKVLRLGKRFRLTDLEAASATGDHALGAKFTTGTLPPECYVRLPTTALDGHATMEAAKAHKRYWCTVWKSETNADEIRGHLTKILPSADLVVVRAFCGDVDMTALPSLPYERVKATPALDLWALGCMLFKLCSTDQSSLLDGNCDEDIATSQYKQALEWTDVDIARRIAAKVVDANARDLIGHLLQVDPTKRLPLDQVLLHAYFKKDSNSAAGGVAESAPTVTMEDLVAKIDMSFNNIMTRVDLVATTVTDEIQKSTAAILAELHLSTTAIAQAVYDASEVKVPTSFILLPVKRGVAHHAEGTTDTILKFIKTISKISKADKPLSWSTAWDCVRGQVDAFAGLKNLLCMQETLYLYLIDDVTGEIAMGEGSIYPLEVTKKTTDYYTFVDKYMPLIQGSFALVDGVDKIARLLGLVGVPKVTGTVVREMKSAIATMEATVTDVVEAATANKSVTGVRGASLRQLDDFFAQHDPQRNFAGLSRVHINGVTQWTVFKDEAREETKACLV</sequence>
<dbReference type="Gene3D" id="1.25.40.20">
    <property type="entry name" value="Ankyrin repeat-containing domain"/>
    <property type="match status" value="1"/>
</dbReference>
<name>A0A1V9YZ43_ACHHY</name>
<proteinExistence type="inferred from homology"/>
<dbReference type="STRING" id="1202772.A0A1V9YZ43"/>
<dbReference type="PROSITE" id="PS00018">
    <property type="entry name" value="EF_HAND_1"/>
    <property type="match status" value="1"/>
</dbReference>
<dbReference type="SUPFAM" id="SSF48403">
    <property type="entry name" value="Ankyrin repeat"/>
    <property type="match status" value="1"/>
</dbReference>
<dbReference type="InterPro" id="IPR000719">
    <property type="entry name" value="Prot_kinase_dom"/>
</dbReference>
<feature type="domain" description="Protein kinase" evidence="2">
    <location>
        <begin position="413"/>
        <end position="754"/>
    </location>
</feature>
<dbReference type="GO" id="GO:0004672">
    <property type="term" value="F:protein kinase activity"/>
    <property type="evidence" value="ECO:0007669"/>
    <property type="project" value="InterPro"/>
</dbReference>
<dbReference type="GO" id="GO:0005509">
    <property type="term" value="F:calcium ion binding"/>
    <property type="evidence" value="ECO:0007669"/>
    <property type="project" value="InterPro"/>
</dbReference>
<comment type="similarity">
    <text evidence="1">Belongs to the protein kinase superfamily. Ser/Thr protein kinase family. CDPK subfamily.</text>
</comment>